<accession>A0ABS9SQ30</accession>
<evidence type="ECO:0000313" key="2">
    <source>
        <dbReference type="EMBL" id="MCH5600459.1"/>
    </source>
</evidence>
<sequence>MKSRLLLFATIFLSIAVYAQDVKVKKGYITVDGKSVAKIERKDNVCTISDLNAKPLFTAMITNQTPLNNQSSKKWLQLVGNNGNVKEIALDKAGEFTFSYKQHVAECLVLNNPSLFLAAISEPAVNSFFKTKTVVFLLPKTLPKTRCCK</sequence>
<keyword evidence="3" id="KW-1185">Reference proteome</keyword>
<gene>
    <name evidence="2" type="ORF">MKP09_22350</name>
</gene>
<organism evidence="2 3">
    <name type="scientific">Niabella ginsengisoli</name>
    <dbReference type="NCBI Taxonomy" id="522298"/>
    <lineage>
        <taxon>Bacteria</taxon>
        <taxon>Pseudomonadati</taxon>
        <taxon>Bacteroidota</taxon>
        <taxon>Chitinophagia</taxon>
        <taxon>Chitinophagales</taxon>
        <taxon>Chitinophagaceae</taxon>
        <taxon>Niabella</taxon>
    </lineage>
</organism>
<dbReference type="RefSeq" id="WP_240832646.1">
    <property type="nucleotide sequence ID" value="NZ_JAKWBL010000004.1"/>
</dbReference>
<comment type="caution">
    <text evidence="2">The sequence shown here is derived from an EMBL/GenBank/DDBJ whole genome shotgun (WGS) entry which is preliminary data.</text>
</comment>
<protein>
    <submittedName>
        <fullName evidence="2">Uncharacterized protein</fullName>
    </submittedName>
</protein>
<dbReference type="Proteomes" id="UP001202248">
    <property type="component" value="Unassembled WGS sequence"/>
</dbReference>
<keyword evidence="1" id="KW-0732">Signal</keyword>
<evidence type="ECO:0000313" key="3">
    <source>
        <dbReference type="Proteomes" id="UP001202248"/>
    </source>
</evidence>
<dbReference type="EMBL" id="JAKWBL010000004">
    <property type="protein sequence ID" value="MCH5600459.1"/>
    <property type="molecule type" value="Genomic_DNA"/>
</dbReference>
<name>A0ABS9SQ30_9BACT</name>
<feature type="chain" id="PRO_5046780318" evidence="1">
    <location>
        <begin position="20"/>
        <end position="149"/>
    </location>
</feature>
<feature type="signal peptide" evidence="1">
    <location>
        <begin position="1"/>
        <end position="19"/>
    </location>
</feature>
<proteinExistence type="predicted"/>
<reference evidence="2 3" key="1">
    <citation type="submission" date="2022-02" db="EMBL/GenBank/DDBJ databases">
        <authorList>
            <person name="Min J."/>
        </authorList>
    </citation>
    <scope>NUCLEOTIDE SEQUENCE [LARGE SCALE GENOMIC DNA]</scope>
    <source>
        <strain evidence="2 3">GR10-1</strain>
    </source>
</reference>
<evidence type="ECO:0000256" key="1">
    <source>
        <dbReference type="SAM" id="SignalP"/>
    </source>
</evidence>